<dbReference type="PANTHER" id="PTHR30461">
    <property type="entry name" value="DNA-INVERTASE FROM LAMBDOID PROPHAGE"/>
    <property type="match status" value="1"/>
</dbReference>
<organism evidence="6 7">
    <name type="scientific">Azospirillum oleiclasticum</name>
    <dbReference type="NCBI Taxonomy" id="2735135"/>
    <lineage>
        <taxon>Bacteria</taxon>
        <taxon>Pseudomonadati</taxon>
        <taxon>Pseudomonadota</taxon>
        <taxon>Alphaproteobacteria</taxon>
        <taxon>Rhodospirillales</taxon>
        <taxon>Azospirillaceae</taxon>
        <taxon>Azospirillum</taxon>
    </lineage>
</organism>
<dbReference type="InterPro" id="IPR009057">
    <property type="entry name" value="Homeodomain-like_sf"/>
</dbReference>
<dbReference type="InterPro" id="IPR036162">
    <property type="entry name" value="Resolvase-like_N_sf"/>
</dbReference>
<dbReference type="EMBL" id="JABFDB010000001">
    <property type="protein sequence ID" value="NYZ18762.1"/>
    <property type="molecule type" value="Genomic_DNA"/>
</dbReference>
<dbReference type="SUPFAM" id="SSF46689">
    <property type="entry name" value="Homeodomain-like"/>
    <property type="match status" value="1"/>
</dbReference>
<comment type="caution">
    <text evidence="6">The sequence shown here is derived from an EMBL/GenBank/DDBJ whole genome shotgun (WGS) entry which is preliminary data.</text>
</comment>
<dbReference type="PROSITE" id="PS51736">
    <property type="entry name" value="RECOMBINASES_3"/>
    <property type="match status" value="1"/>
</dbReference>
<dbReference type="Gene3D" id="1.10.10.60">
    <property type="entry name" value="Homeodomain-like"/>
    <property type="match status" value="1"/>
</dbReference>
<dbReference type="InterPro" id="IPR006118">
    <property type="entry name" value="Recombinase_CS"/>
</dbReference>
<sequence>MLVGYARTSTVDQIAGFEDQVEQLKRLGAERIFFEQVSAVGARPQLEAALDFVRDGDVMIVTRLDRLARSTKHFCEIFERLEHKGVKLRVLDLGIDTATATGRMVAEVVAAVAGFERRLLLERQRVGIAAAKGQGKYQGKYQGRPPTARRRFPEVIELRRTGMLPSEIATRLGISRSSVFRALREAKVTA</sequence>
<evidence type="ECO:0000256" key="4">
    <source>
        <dbReference type="ARBA" id="ARBA00023172"/>
    </source>
</evidence>
<accession>A0ABX2T3V5</accession>
<keyword evidence="7" id="KW-1185">Reference proteome</keyword>
<dbReference type="PANTHER" id="PTHR30461:SF26">
    <property type="entry name" value="RESOLVASE HOMOLOG YNEB"/>
    <property type="match status" value="1"/>
</dbReference>
<gene>
    <name evidence="6" type="ORF">HND93_03490</name>
</gene>
<evidence type="ECO:0000313" key="6">
    <source>
        <dbReference type="EMBL" id="NYZ18762.1"/>
    </source>
</evidence>
<feature type="domain" description="Resolvase/invertase-type recombinase catalytic" evidence="5">
    <location>
        <begin position="1"/>
        <end position="135"/>
    </location>
</feature>
<evidence type="ECO:0000256" key="2">
    <source>
        <dbReference type="ARBA" id="ARBA00022908"/>
    </source>
</evidence>
<dbReference type="Pfam" id="PF13384">
    <property type="entry name" value="HTH_23"/>
    <property type="match status" value="1"/>
</dbReference>
<evidence type="ECO:0000256" key="1">
    <source>
        <dbReference type="ARBA" id="ARBA00009913"/>
    </source>
</evidence>
<dbReference type="SMART" id="SM00857">
    <property type="entry name" value="Resolvase"/>
    <property type="match status" value="1"/>
</dbReference>
<keyword evidence="3" id="KW-0238">DNA-binding</keyword>
<dbReference type="InterPro" id="IPR050639">
    <property type="entry name" value="SSR_resolvase"/>
</dbReference>
<dbReference type="CDD" id="cd03768">
    <property type="entry name" value="SR_ResInv"/>
    <property type="match status" value="1"/>
</dbReference>
<dbReference type="InterPro" id="IPR006119">
    <property type="entry name" value="Resolv_N"/>
</dbReference>
<dbReference type="PROSITE" id="PS00398">
    <property type="entry name" value="RECOMBINASES_2"/>
    <property type="match status" value="1"/>
</dbReference>
<name>A0ABX2T3V5_9PROT</name>
<reference evidence="6 7" key="1">
    <citation type="submission" date="2020-05" db="EMBL/GenBank/DDBJ databases">
        <title>Azospirillum oleiclasticum sp. nov, a nitrogen-fixing and heavy crude oil-emulsifying bacterium isolated from the crude oil of Yumen Oilfield.</title>
        <authorList>
            <person name="Wu D."/>
            <person name="Cai M."/>
            <person name="Zhang X."/>
        </authorList>
    </citation>
    <scope>NUCLEOTIDE SEQUENCE [LARGE SCALE GENOMIC DNA]</scope>
    <source>
        <strain evidence="6 7">ROY-1-1-2</strain>
    </source>
</reference>
<evidence type="ECO:0000256" key="3">
    <source>
        <dbReference type="ARBA" id="ARBA00023125"/>
    </source>
</evidence>
<keyword evidence="4" id="KW-0233">DNA recombination</keyword>
<proteinExistence type="inferred from homology"/>
<evidence type="ECO:0000259" key="5">
    <source>
        <dbReference type="PROSITE" id="PS51736"/>
    </source>
</evidence>
<dbReference type="SUPFAM" id="SSF53041">
    <property type="entry name" value="Resolvase-like"/>
    <property type="match status" value="1"/>
</dbReference>
<dbReference type="Proteomes" id="UP000584642">
    <property type="component" value="Unassembled WGS sequence"/>
</dbReference>
<protein>
    <submittedName>
        <fullName evidence="6">Recombinase family protein</fullName>
    </submittedName>
</protein>
<comment type="similarity">
    <text evidence="1">Belongs to the site-specific recombinase resolvase family.</text>
</comment>
<keyword evidence="2" id="KW-0229">DNA integration</keyword>
<dbReference type="Pfam" id="PF00239">
    <property type="entry name" value="Resolvase"/>
    <property type="match status" value="1"/>
</dbReference>
<dbReference type="Gene3D" id="3.40.50.1390">
    <property type="entry name" value="Resolvase, N-terminal catalytic domain"/>
    <property type="match status" value="1"/>
</dbReference>
<dbReference type="RefSeq" id="WP_180280478.1">
    <property type="nucleotide sequence ID" value="NZ_JABFDB010000001.1"/>
</dbReference>
<evidence type="ECO:0000313" key="7">
    <source>
        <dbReference type="Proteomes" id="UP000584642"/>
    </source>
</evidence>